<proteinExistence type="predicted"/>
<protein>
    <submittedName>
        <fullName evidence="2">Uncharacterized protein</fullName>
    </submittedName>
</protein>
<evidence type="ECO:0000313" key="2">
    <source>
        <dbReference type="EMBL" id="KKL65381.1"/>
    </source>
</evidence>
<keyword evidence="1" id="KW-0812">Transmembrane</keyword>
<feature type="transmembrane region" description="Helical" evidence="1">
    <location>
        <begin position="6"/>
        <end position="26"/>
    </location>
</feature>
<dbReference type="EMBL" id="LAZR01027553">
    <property type="protein sequence ID" value="KKL65381.1"/>
    <property type="molecule type" value="Genomic_DNA"/>
</dbReference>
<name>A0A0F9EGK2_9ZZZZ</name>
<accession>A0A0F9EGK2</accession>
<gene>
    <name evidence="2" type="ORF">LCGC14_2155550</name>
</gene>
<keyword evidence="1" id="KW-0472">Membrane</keyword>
<keyword evidence="1" id="KW-1133">Transmembrane helix</keyword>
<reference evidence="2" key="1">
    <citation type="journal article" date="2015" name="Nature">
        <title>Complex archaea that bridge the gap between prokaryotes and eukaryotes.</title>
        <authorList>
            <person name="Spang A."/>
            <person name="Saw J.H."/>
            <person name="Jorgensen S.L."/>
            <person name="Zaremba-Niedzwiedzka K."/>
            <person name="Martijn J."/>
            <person name="Lind A.E."/>
            <person name="van Eijk R."/>
            <person name="Schleper C."/>
            <person name="Guy L."/>
            <person name="Ettema T.J."/>
        </authorList>
    </citation>
    <scope>NUCLEOTIDE SEQUENCE</scope>
</reference>
<evidence type="ECO:0000256" key="1">
    <source>
        <dbReference type="SAM" id="Phobius"/>
    </source>
</evidence>
<dbReference type="AlphaFoldDB" id="A0A0F9EGK2"/>
<organism evidence="2">
    <name type="scientific">marine sediment metagenome</name>
    <dbReference type="NCBI Taxonomy" id="412755"/>
    <lineage>
        <taxon>unclassified sequences</taxon>
        <taxon>metagenomes</taxon>
        <taxon>ecological metagenomes</taxon>
    </lineage>
</organism>
<comment type="caution">
    <text evidence="2">The sequence shown here is derived from an EMBL/GenBank/DDBJ whole genome shotgun (WGS) entry which is preliminary data.</text>
</comment>
<sequence>MKINGYAIPVIPIALVAAVITGAVAYGQQKEKVDNNSTRIEELEKTPLKVWEIAKDQAVMQKGLDALNQKQEVFRDATIKSLDRILRKLDE</sequence>